<feature type="signal peptide" evidence="1">
    <location>
        <begin position="1"/>
        <end position="24"/>
    </location>
</feature>
<dbReference type="RefSeq" id="WP_131854585.1">
    <property type="nucleotide sequence ID" value="NZ_SKFH01000084.1"/>
</dbReference>
<feature type="chain" id="PRO_5020523146" evidence="1">
    <location>
        <begin position="25"/>
        <end position="120"/>
    </location>
</feature>
<dbReference type="Proteomes" id="UP000295164">
    <property type="component" value="Unassembled WGS sequence"/>
</dbReference>
<keyword evidence="1" id="KW-0732">Signal</keyword>
<sequence length="120" mass="13338">MKKFATRGRILVLAFCTLSLSALAQSKSNCKDSKKVKVLFHNRMSQKDLDRIAENMASLHFKISYLQRKFDASGHLSYLKFSVDTPDGFSGNAGASLSGQKFGFVRNCRNKKAPFVVGNL</sequence>
<dbReference type="AlphaFoldDB" id="A0A4R4DNW1"/>
<proteinExistence type="predicted"/>
<protein>
    <submittedName>
        <fullName evidence="2">Uncharacterized protein</fullName>
    </submittedName>
</protein>
<reference evidence="2 3" key="1">
    <citation type="submission" date="2019-03" db="EMBL/GenBank/DDBJ databases">
        <authorList>
            <person name="Kim M.K.M."/>
        </authorList>
    </citation>
    <scope>NUCLEOTIDE SEQUENCE [LARGE SCALE GENOMIC DNA]</scope>
    <source>
        <strain evidence="2 3">17J68-15</strain>
    </source>
</reference>
<evidence type="ECO:0000256" key="1">
    <source>
        <dbReference type="SAM" id="SignalP"/>
    </source>
</evidence>
<keyword evidence="3" id="KW-1185">Reference proteome</keyword>
<evidence type="ECO:0000313" key="2">
    <source>
        <dbReference type="EMBL" id="TCZ63412.1"/>
    </source>
</evidence>
<comment type="caution">
    <text evidence="2">The sequence shown here is derived from an EMBL/GenBank/DDBJ whole genome shotgun (WGS) entry which is preliminary data.</text>
</comment>
<gene>
    <name evidence="2" type="ORF">E0486_18625</name>
</gene>
<organism evidence="2 3">
    <name type="scientific">Flaviaesturariibacter aridisoli</name>
    <dbReference type="NCBI Taxonomy" id="2545761"/>
    <lineage>
        <taxon>Bacteria</taxon>
        <taxon>Pseudomonadati</taxon>
        <taxon>Bacteroidota</taxon>
        <taxon>Chitinophagia</taxon>
        <taxon>Chitinophagales</taxon>
        <taxon>Chitinophagaceae</taxon>
        <taxon>Flaviaestuariibacter</taxon>
    </lineage>
</organism>
<name>A0A4R4DNW1_9BACT</name>
<accession>A0A4R4DNW1</accession>
<evidence type="ECO:0000313" key="3">
    <source>
        <dbReference type="Proteomes" id="UP000295164"/>
    </source>
</evidence>
<dbReference type="EMBL" id="SKFH01000084">
    <property type="protein sequence ID" value="TCZ63412.1"/>
    <property type="molecule type" value="Genomic_DNA"/>
</dbReference>